<evidence type="ECO:0000313" key="2">
    <source>
        <dbReference type="EMBL" id="KAG0558351.1"/>
    </source>
</evidence>
<feature type="compositionally biased region" description="Basic residues" evidence="1">
    <location>
        <begin position="49"/>
        <end position="61"/>
    </location>
</feature>
<dbReference type="EMBL" id="CM026431">
    <property type="protein sequence ID" value="KAG0558351.1"/>
    <property type="molecule type" value="Genomic_DNA"/>
</dbReference>
<dbReference type="AlphaFoldDB" id="A0A8T0GGB5"/>
<feature type="region of interest" description="Disordered" evidence="1">
    <location>
        <begin position="1"/>
        <end position="103"/>
    </location>
</feature>
<name>A0A8T0GGB5_CERPU</name>
<keyword evidence="3" id="KW-1185">Reference proteome</keyword>
<feature type="compositionally biased region" description="Basic residues" evidence="1">
    <location>
        <begin position="93"/>
        <end position="103"/>
    </location>
</feature>
<accession>A0A8T0GGB5</accession>
<evidence type="ECO:0000313" key="3">
    <source>
        <dbReference type="Proteomes" id="UP000822688"/>
    </source>
</evidence>
<reference evidence="2" key="1">
    <citation type="submission" date="2020-06" db="EMBL/GenBank/DDBJ databases">
        <title>WGS assembly of Ceratodon purpureus strain R40.</title>
        <authorList>
            <person name="Carey S.B."/>
            <person name="Jenkins J."/>
            <person name="Shu S."/>
            <person name="Lovell J.T."/>
            <person name="Sreedasyam A."/>
            <person name="Maumus F."/>
            <person name="Tiley G.P."/>
            <person name="Fernandez-Pozo N."/>
            <person name="Barry K."/>
            <person name="Chen C."/>
            <person name="Wang M."/>
            <person name="Lipzen A."/>
            <person name="Daum C."/>
            <person name="Saski C.A."/>
            <person name="Payton A.C."/>
            <person name="Mcbreen J.C."/>
            <person name="Conrad R.E."/>
            <person name="Kollar L.M."/>
            <person name="Olsson S."/>
            <person name="Huttunen S."/>
            <person name="Landis J.B."/>
            <person name="Wickett N.J."/>
            <person name="Johnson M.G."/>
            <person name="Rensing S.A."/>
            <person name="Grimwood J."/>
            <person name="Schmutz J."/>
            <person name="Mcdaniel S.F."/>
        </authorList>
    </citation>
    <scope>NUCLEOTIDE SEQUENCE</scope>
    <source>
        <strain evidence="2">R40</strain>
    </source>
</reference>
<comment type="caution">
    <text evidence="2">The sequence shown here is derived from an EMBL/GenBank/DDBJ whole genome shotgun (WGS) entry which is preliminary data.</text>
</comment>
<protein>
    <submittedName>
        <fullName evidence="2">Uncharacterized protein</fullName>
    </submittedName>
</protein>
<dbReference type="Proteomes" id="UP000822688">
    <property type="component" value="Chromosome 10"/>
</dbReference>
<sequence>MIGPDENPLVRTRSMKRSKIDGTAQDSSLVGNLSRDSSGVQEGEESSGKGKRKAASKKTSSKKGTSGDLLMSPRNVDAPEDVLSPPRASKREPRPKKHKGGGQ</sequence>
<evidence type="ECO:0000256" key="1">
    <source>
        <dbReference type="SAM" id="MobiDB-lite"/>
    </source>
</evidence>
<gene>
    <name evidence="2" type="ORF">KC19_10G021700</name>
</gene>
<feature type="compositionally biased region" description="Polar residues" evidence="1">
    <location>
        <begin position="24"/>
        <end position="36"/>
    </location>
</feature>
<organism evidence="2 3">
    <name type="scientific">Ceratodon purpureus</name>
    <name type="common">Fire moss</name>
    <name type="synonym">Dicranum purpureum</name>
    <dbReference type="NCBI Taxonomy" id="3225"/>
    <lineage>
        <taxon>Eukaryota</taxon>
        <taxon>Viridiplantae</taxon>
        <taxon>Streptophyta</taxon>
        <taxon>Embryophyta</taxon>
        <taxon>Bryophyta</taxon>
        <taxon>Bryophytina</taxon>
        <taxon>Bryopsida</taxon>
        <taxon>Dicranidae</taxon>
        <taxon>Pseudoditrichales</taxon>
        <taxon>Ditrichaceae</taxon>
        <taxon>Ceratodon</taxon>
    </lineage>
</organism>
<proteinExistence type="predicted"/>